<feature type="transmembrane region" description="Helical" evidence="7">
    <location>
        <begin position="38"/>
        <end position="59"/>
    </location>
</feature>
<comment type="function">
    <text evidence="7">Part of the tripartite ATP-independent periplasmic (TRAP) transport system.</text>
</comment>
<dbReference type="AlphaFoldDB" id="A0A9Q2NVY2"/>
<dbReference type="GO" id="GO:0022857">
    <property type="term" value="F:transmembrane transporter activity"/>
    <property type="evidence" value="ECO:0007669"/>
    <property type="project" value="UniProtKB-UniRule"/>
</dbReference>
<comment type="similarity">
    <text evidence="7">Belongs to the TRAP transporter small permease family.</text>
</comment>
<evidence type="ECO:0000256" key="4">
    <source>
        <dbReference type="ARBA" id="ARBA00022692"/>
    </source>
</evidence>
<evidence type="ECO:0000256" key="2">
    <source>
        <dbReference type="ARBA" id="ARBA00022448"/>
    </source>
</evidence>
<feature type="domain" description="Tripartite ATP-independent periplasmic transporters DctQ component" evidence="8">
    <location>
        <begin position="12"/>
        <end position="140"/>
    </location>
</feature>
<evidence type="ECO:0000313" key="11">
    <source>
        <dbReference type="Proteomes" id="UP000755667"/>
    </source>
</evidence>
<comment type="caution">
    <text evidence="9">The sequence shown here is derived from an EMBL/GenBank/DDBJ whole genome shotgun (WGS) entry which is preliminary data.</text>
</comment>
<dbReference type="Proteomes" id="UP000809440">
    <property type="component" value="Unassembled WGS sequence"/>
</dbReference>
<keyword evidence="6 7" id="KW-0472">Membrane</keyword>
<comment type="subunit">
    <text evidence="7">The complex comprises the extracytoplasmic solute receptor protein and the two transmembrane proteins.</text>
</comment>
<dbReference type="InterPro" id="IPR055348">
    <property type="entry name" value="DctQ"/>
</dbReference>
<feature type="transmembrane region" description="Helical" evidence="7">
    <location>
        <begin position="7"/>
        <end position="26"/>
    </location>
</feature>
<evidence type="ECO:0000259" key="8">
    <source>
        <dbReference type="Pfam" id="PF04290"/>
    </source>
</evidence>
<comment type="subcellular location">
    <subcellularLocation>
        <location evidence="7">Cell inner membrane</location>
        <topology evidence="7">Multi-pass membrane protein</topology>
    </subcellularLocation>
    <subcellularLocation>
        <location evidence="1">Cell membrane</location>
        <topology evidence="1">Multi-pass membrane protein</topology>
    </subcellularLocation>
</comment>
<reference evidence="9 12" key="1">
    <citation type="submission" date="2021-01" db="EMBL/GenBank/DDBJ databases">
        <title>Diatom-associated Roseobacters Show Island Model of Population Structure.</title>
        <authorList>
            <person name="Qu L."/>
            <person name="Feng X."/>
            <person name="Chen Y."/>
            <person name="Li L."/>
            <person name="Wang X."/>
            <person name="Hu Z."/>
            <person name="Wang H."/>
            <person name="Luo H."/>
        </authorList>
    </citation>
    <scope>NUCLEOTIDE SEQUENCE</scope>
    <source>
        <strain evidence="10 12">CC28-63</strain>
        <strain evidence="9">CC28-69</strain>
    </source>
</reference>
<dbReference type="Proteomes" id="UP000755667">
    <property type="component" value="Unassembled WGS sequence"/>
</dbReference>
<gene>
    <name evidence="9" type="ORF">JQX41_21315</name>
    <name evidence="10" type="ORF">JQX48_21335</name>
</gene>
<dbReference type="Pfam" id="PF04290">
    <property type="entry name" value="DctQ"/>
    <property type="match status" value="1"/>
</dbReference>
<sequence length="155" mass="16669">MALAGGAVLLCIIVLTCVSIIGRALVPFDIGVGPIRGIYDMTEIGMAAAIFAFLPWAQFNEAHARVDLFQPVMPKSMDRFLDLAFNLAMLVVAAVGTWRLYLGMQDKLSFGETTLIAQIPVWQGYAASLLGAVGFIMVAAFCVLRSGRRMAGLPD</sequence>
<accession>A0A9Q2NVY2</accession>
<dbReference type="EMBL" id="JAFBXF010000020">
    <property type="protein sequence ID" value="MBM2419525.1"/>
    <property type="molecule type" value="Genomic_DNA"/>
</dbReference>
<dbReference type="EMBL" id="JAFBXE010000020">
    <property type="protein sequence ID" value="MBM2414854.1"/>
    <property type="molecule type" value="Genomic_DNA"/>
</dbReference>
<organism evidence="9 11">
    <name type="scientific">Marivita cryptomonadis</name>
    <dbReference type="NCBI Taxonomy" id="505252"/>
    <lineage>
        <taxon>Bacteria</taxon>
        <taxon>Pseudomonadati</taxon>
        <taxon>Pseudomonadota</taxon>
        <taxon>Alphaproteobacteria</taxon>
        <taxon>Rhodobacterales</taxon>
        <taxon>Roseobacteraceae</taxon>
        <taxon>Marivita</taxon>
    </lineage>
</organism>
<evidence type="ECO:0000256" key="5">
    <source>
        <dbReference type="ARBA" id="ARBA00022989"/>
    </source>
</evidence>
<dbReference type="GO" id="GO:0005886">
    <property type="term" value="C:plasma membrane"/>
    <property type="evidence" value="ECO:0007669"/>
    <property type="project" value="UniProtKB-SubCell"/>
</dbReference>
<name>A0A9Q2NVY2_9RHOB</name>
<dbReference type="OrthoDB" id="6183232at2"/>
<evidence type="ECO:0000256" key="3">
    <source>
        <dbReference type="ARBA" id="ARBA00022475"/>
    </source>
</evidence>
<evidence type="ECO:0000313" key="9">
    <source>
        <dbReference type="EMBL" id="MBM2414854.1"/>
    </source>
</evidence>
<evidence type="ECO:0000256" key="6">
    <source>
        <dbReference type="ARBA" id="ARBA00023136"/>
    </source>
</evidence>
<evidence type="ECO:0000256" key="1">
    <source>
        <dbReference type="ARBA" id="ARBA00004651"/>
    </source>
</evidence>
<keyword evidence="3" id="KW-1003">Cell membrane</keyword>
<keyword evidence="4 7" id="KW-0812">Transmembrane</keyword>
<protein>
    <recommendedName>
        <fullName evidence="7">TRAP transporter small permease protein</fullName>
    </recommendedName>
</protein>
<evidence type="ECO:0000256" key="7">
    <source>
        <dbReference type="RuleBase" id="RU369079"/>
    </source>
</evidence>
<keyword evidence="5 7" id="KW-1133">Transmembrane helix</keyword>
<evidence type="ECO:0000313" key="12">
    <source>
        <dbReference type="Proteomes" id="UP000809440"/>
    </source>
</evidence>
<feature type="transmembrane region" description="Helical" evidence="7">
    <location>
        <begin position="122"/>
        <end position="144"/>
    </location>
</feature>
<feature type="transmembrane region" description="Helical" evidence="7">
    <location>
        <begin position="80"/>
        <end position="102"/>
    </location>
</feature>
<evidence type="ECO:0000313" key="10">
    <source>
        <dbReference type="EMBL" id="MBM2419525.1"/>
    </source>
</evidence>
<keyword evidence="7" id="KW-0997">Cell inner membrane</keyword>
<keyword evidence="12" id="KW-1185">Reference proteome</keyword>
<proteinExistence type="inferred from homology"/>
<keyword evidence="2 7" id="KW-0813">Transport</keyword>